<dbReference type="STRING" id="1304275.C41B8_08125"/>
<dbReference type="Pfam" id="PF11743">
    <property type="entry name" value="DUF3301"/>
    <property type="match status" value="1"/>
</dbReference>
<evidence type="ECO:0000313" key="2">
    <source>
        <dbReference type="Proteomes" id="UP000028302"/>
    </source>
</evidence>
<keyword evidence="2" id="KW-1185">Reference proteome</keyword>
<evidence type="ECO:0000313" key="1">
    <source>
        <dbReference type="EMBL" id="KEZ77767.1"/>
    </source>
</evidence>
<dbReference type="InterPro" id="IPR021732">
    <property type="entry name" value="DUF3301"/>
</dbReference>
<reference evidence="1 2" key="1">
    <citation type="submission" date="2013-03" db="EMBL/GenBank/DDBJ databases">
        <title>Salinisphaera hydrothermalis C41B8 Genome Sequencing.</title>
        <authorList>
            <person name="Li C."/>
            <person name="Lai Q."/>
            <person name="Shao Z."/>
        </authorList>
    </citation>
    <scope>NUCLEOTIDE SEQUENCE [LARGE SCALE GENOMIC DNA]</scope>
    <source>
        <strain evidence="1 2">C41B8</strain>
    </source>
</reference>
<protein>
    <recommendedName>
        <fullName evidence="3">DUF3301 domain-containing protein</fullName>
    </recommendedName>
</protein>
<gene>
    <name evidence="1" type="ORF">C41B8_08125</name>
</gene>
<organism evidence="1 2">
    <name type="scientific">Salinisphaera hydrothermalis (strain C41B8)</name>
    <dbReference type="NCBI Taxonomy" id="1304275"/>
    <lineage>
        <taxon>Bacteria</taxon>
        <taxon>Pseudomonadati</taxon>
        <taxon>Pseudomonadota</taxon>
        <taxon>Gammaproteobacteria</taxon>
        <taxon>Salinisphaerales</taxon>
        <taxon>Salinisphaeraceae</taxon>
        <taxon>Salinisphaera</taxon>
    </lineage>
</organism>
<proteinExistence type="predicted"/>
<name>A0A084IM33_SALHC</name>
<evidence type="ECO:0008006" key="3">
    <source>
        <dbReference type="Google" id="ProtNLM"/>
    </source>
</evidence>
<comment type="caution">
    <text evidence="1">The sequence shown here is derived from an EMBL/GenBank/DDBJ whole genome shotgun (WGS) entry which is preliminary data.</text>
</comment>
<dbReference type="RefSeq" id="WP_051883277.1">
    <property type="nucleotide sequence ID" value="NZ_APNK01000009.1"/>
</dbReference>
<dbReference type="AlphaFoldDB" id="A0A084IM33"/>
<accession>A0A084IM33</accession>
<dbReference type="EMBL" id="APNK01000009">
    <property type="protein sequence ID" value="KEZ77767.1"/>
    <property type="molecule type" value="Genomic_DNA"/>
</dbReference>
<dbReference type="Proteomes" id="UP000028302">
    <property type="component" value="Unassembled WGS sequence"/>
</dbReference>
<sequence length="101" mass="11565">MIDLAPWLLGLAIVALVWWRAMGARSAARRAAQAACEEADVIFIDELAFKRIGFSRDGQGSWRLTRRYGFEFYSRGDRRYAGTIEMHGQRVVRVYMGPRPV</sequence>